<dbReference type="InterPro" id="IPR027463">
    <property type="entry name" value="AcrB_DN_DC_subdom"/>
</dbReference>
<evidence type="ECO:0000313" key="3">
    <source>
        <dbReference type="Proteomes" id="UP000476064"/>
    </source>
</evidence>
<sequence>MNALTRFSLKNSVAVVILCVLVLGLGFYSSTQIKQQTFPDVTFPAVFIQTVYPGASTEEIESEVTKPIEQSLIGLKNYDSLTSSSSENSSSVFLQYPFGTNMDDKMKDAEAAVAKLTLPDKAKVTVQRLSFGEAPIYEAAIFSSKSDTAELQKTLEETVVPKLEKVSGVSSVTLKGAVSQELQIVVDKDKAAQYGLSLSTIQSAIQSLDYALPLGSVNQDDNTIPIRLVGKIDNLDQIKNLQLSAGGQGAGAGMGAGAGAGMGAGAGAGAAAGAAGGAPGAAKVLLSDVAEVKTVSSQNEITRYNGQSSFIIGVVKTQDANTANVSDAVKEELKAYQDKGMIDVRLIQDQGEEIKHSVSSLIREGLFGALFCVIIIFLFLRNIRATLISIISLPISIFATIALMNEMGYTLNIMTLGGIAVSIGRIVDDSIVVIENIYRWRQEKGREMNGKELAFRATKEVIGAVGSSTIATVVVFAPLAFVTGIIGEFFRPFAIAVVISILCSLLVAMMLIPVLGAKFFNSIKPHKQGGRFIDFYERVIRGALKRKALVLTLSIVLLIASFGTIPLLGVAFLPAGNVASIGVDLKMPAQTPLEETNAAAGKVEEYLKGLQDVDNYQAMVGGVDNPFVQIPSTNTASFKVQFKENAKVDTTELIDKANADLKDIVTAVSPKATVDVKEGEQNGPPTGSEVTIDLYSDDLSALAQAASQVENLMKANTDMKDVSNNLKDVSPKWVLSLNQTAKDLGVSAFQIMGAVNEQLRPVNVGTYTLDSKNWDITMAYKQQISSKAELENITIPTAAGMKKLSDLAVLSESSAPVSINHEEGKTYAEVKGNVKDTDKTASVTKTIQSDIDSLTLPNNVDVKIGGGLEMINSGFKSIGIAMGAAVGLVFLVMSMTFGGLRTPLIILSSLLFVPSGALGGLLITGNSLSMSAMIGMLMLVGIVVTNAVVLLDRVETNRKLGMELRESLVEASKTRLRPILMTACATILALLPLALSKSSTSLISGGLAVTVIGGLTTSTLLTLIVVPVIYEMTGKRSKVRQDLELND</sequence>
<dbReference type="Gene3D" id="3.30.70.1430">
    <property type="entry name" value="Multidrug efflux transporter AcrB pore domain"/>
    <property type="match status" value="1"/>
</dbReference>
<feature type="transmembrane region" description="Helical" evidence="1">
    <location>
        <begin position="878"/>
        <end position="897"/>
    </location>
</feature>
<feature type="transmembrane region" description="Helical" evidence="1">
    <location>
        <begin position="548"/>
        <end position="573"/>
    </location>
</feature>
<feature type="transmembrane region" description="Helical" evidence="1">
    <location>
        <begin position="493"/>
        <end position="517"/>
    </location>
</feature>
<feature type="transmembrane region" description="Helical" evidence="1">
    <location>
        <begin position="361"/>
        <end position="380"/>
    </location>
</feature>
<dbReference type="SUPFAM" id="SSF82866">
    <property type="entry name" value="Multidrug efflux transporter AcrB transmembrane domain"/>
    <property type="match status" value="2"/>
</dbReference>
<dbReference type="RefSeq" id="WP_162358841.1">
    <property type="nucleotide sequence ID" value="NZ_CP048209.1"/>
</dbReference>
<feature type="transmembrane region" description="Helical" evidence="1">
    <location>
        <begin position="12"/>
        <end position="29"/>
    </location>
</feature>
<dbReference type="EMBL" id="CP048209">
    <property type="protein sequence ID" value="QHT62408.1"/>
    <property type="molecule type" value="Genomic_DNA"/>
</dbReference>
<gene>
    <name evidence="2" type="ORF">GXP70_22095</name>
</gene>
<accession>A0A6C0FZ53</accession>
<feature type="transmembrane region" description="Helical" evidence="1">
    <location>
        <begin position="416"/>
        <end position="440"/>
    </location>
</feature>
<evidence type="ECO:0000313" key="2">
    <source>
        <dbReference type="EMBL" id="QHT62408.1"/>
    </source>
</evidence>
<dbReference type="SUPFAM" id="SSF82714">
    <property type="entry name" value="Multidrug efflux transporter AcrB TolC docking domain, DN and DC subdomains"/>
    <property type="match status" value="2"/>
</dbReference>
<dbReference type="Gene3D" id="1.20.1640.10">
    <property type="entry name" value="Multidrug efflux transporter AcrB transmembrane domain"/>
    <property type="match status" value="2"/>
</dbReference>
<organism evidence="2 3">
    <name type="scientific">Paenibacillus lycopersici</name>
    <dbReference type="NCBI Taxonomy" id="2704462"/>
    <lineage>
        <taxon>Bacteria</taxon>
        <taxon>Bacillati</taxon>
        <taxon>Bacillota</taxon>
        <taxon>Bacilli</taxon>
        <taxon>Bacillales</taxon>
        <taxon>Paenibacillaceae</taxon>
        <taxon>Paenibacillus</taxon>
    </lineage>
</organism>
<feature type="transmembrane region" description="Helical" evidence="1">
    <location>
        <begin position="975"/>
        <end position="995"/>
    </location>
</feature>
<feature type="transmembrane region" description="Helical" evidence="1">
    <location>
        <begin position="1007"/>
        <end position="1030"/>
    </location>
</feature>
<feature type="transmembrane region" description="Helical" evidence="1">
    <location>
        <begin position="387"/>
        <end position="404"/>
    </location>
</feature>
<dbReference type="SUPFAM" id="SSF82693">
    <property type="entry name" value="Multidrug efflux transporter AcrB pore domain, PN1, PN2, PC1 and PC2 subdomains"/>
    <property type="match status" value="3"/>
</dbReference>
<dbReference type="PANTHER" id="PTHR32063:SF0">
    <property type="entry name" value="SWARMING MOTILITY PROTEIN SWRC"/>
    <property type="match status" value="1"/>
</dbReference>
<proteinExistence type="predicted"/>
<dbReference type="GO" id="GO:0042910">
    <property type="term" value="F:xenobiotic transmembrane transporter activity"/>
    <property type="evidence" value="ECO:0007669"/>
    <property type="project" value="TreeGrafter"/>
</dbReference>
<evidence type="ECO:0000256" key="1">
    <source>
        <dbReference type="SAM" id="Phobius"/>
    </source>
</evidence>
<dbReference type="KEGG" id="plyc:GXP70_22095"/>
<keyword evidence="1" id="KW-0472">Membrane</keyword>
<dbReference type="PANTHER" id="PTHR32063">
    <property type="match status" value="1"/>
</dbReference>
<keyword evidence="1" id="KW-0812">Transmembrane</keyword>
<protein>
    <submittedName>
        <fullName evidence="2">Efflux RND transporter permease subunit</fullName>
    </submittedName>
</protein>
<dbReference type="Gene3D" id="3.30.2090.10">
    <property type="entry name" value="Multidrug efflux transporter AcrB TolC docking domain, DN and DC subdomains"/>
    <property type="match status" value="1"/>
</dbReference>
<dbReference type="InterPro" id="IPR001036">
    <property type="entry name" value="Acrflvin-R"/>
</dbReference>
<feature type="transmembrane region" description="Helical" evidence="1">
    <location>
        <begin position="461"/>
        <end position="487"/>
    </location>
</feature>
<feature type="transmembrane region" description="Helical" evidence="1">
    <location>
        <begin position="930"/>
        <end position="954"/>
    </location>
</feature>
<dbReference type="Pfam" id="PF00873">
    <property type="entry name" value="ACR_tran"/>
    <property type="match status" value="2"/>
</dbReference>
<dbReference type="AlphaFoldDB" id="A0A6C0FZ53"/>
<reference evidence="2 3" key="1">
    <citation type="submission" date="2020-01" db="EMBL/GenBank/DDBJ databases">
        <title>Paenibacillus sp. nov., isolated from tomato rhizosphere.</title>
        <authorList>
            <person name="Weon H.-Y."/>
            <person name="Lee S.A."/>
        </authorList>
    </citation>
    <scope>NUCLEOTIDE SEQUENCE [LARGE SCALE GENOMIC DNA]</scope>
    <source>
        <strain evidence="2 3">12200R-189</strain>
    </source>
</reference>
<keyword evidence="3" id="KW-1185">Reference proteome</keyword>
<dbReference type="Proteomes" id="UP000476064">
    <property type="component" value="Chromosome"/>
</dbReference>
<dbReference type="GO" id="GO:0005886">
    <property type="term" value="C:plasma membrane"/>
    <property type="evidence" value="ECO:0007669"/>
    <property type="project" value="TreeGrafter"/>
</dbReference>
<dbReference type="PRINTS" id="PR00702">
    <property type="entry name" value="ACRIFLAVINRP"/>
</dbReference>
<keyword evidence="1" id="KW-1133">Transmembrane helix</keyword>
<name>A0A6C0FZ53_9BACL</name>
<feature type="transmembrane region" description="Helical" evidence="1">
    <location>
        <begin position="904"/>
        <end position="924"/>
    </location>
</feature>